<accession>A0A7S4T8B1</accession>
<reference evidence="2" key="1">
    <citation type="submission" date="2021-01" db="EMBL/GenBank/DDBJ databases">
        <authorList>
            <person name="Corre E."/>
            <person name="Pelletier E."/>
            <person name="Niang G."/>
            <person name="Scheremetjew M."/>
            <person name="Finn R."/>
            <person name="Kale V."/>
            <person name="Holt S."/>
            <person name="Cochrane G."/>
            <person name="Meng A."/>
            <person name="Brown T."/>
            <person name="Cohen L."/>
        </authorList>
    </citation>
    <scope>NUCLEOTIDE SEQUENCE</scope>
    <source>
        <strain evidence="2">GSO104</strain>
    </source>
</reference>
<evidence type="ECO:0000256" key="1">
    <source>
        <dbReference type="SAM" id="MobiDB-lite"/>
    </source>
</evidence>
<evidence type="ECO:0000313" key="2">
    <source>
        <dbReference type="EMBL" id="CAE4665313.1"/>
    </source>
</evidence>
<dbReference type="EMBL" id="HBNS01059346">
    <property type="protein sequence ID" value="CAE4665313.1"/>
    <property type="molecule type" value="Transcribed_RNA"/>
</dbReference>
<feature type="compositionally biased region" description="Basic and acidic residues" evidence="1">
    <location>
        <begin position="125"/>
        <end position="134"/>
    </location>
</feature>
<proteinExistence type="predicted"/>
<dbReference type="AlphaFoldDB" id="A0A7S4T8B1"/>
<gene>
    <name evidence="2" type="ORF">DBRI00130_LOCUS42673</name>
</gene>
<name>A0A7S4T8B1_9STRA</name>
<organism evidence="2">
    <name type="scientific">Ditylum brightwellii</name>
    <dbReference type="NCBI Taxonomy" id="49249"/>
    <lineage>
        <taxon>Eukaryota</taxon>
        <taxon>Sar</taxon>
        <taxon>Stramenopiles</taxon>
        <taxon>Ochrophyta</taxon>
        <taxon>Bacillariophyta</taxon>
        <taxon>Mediophyceae</taxon>
        <taxon>Lithodesmiophycidae</taxon>
        <taxon>Lithodesmiales</taxon>
        <taxon>Lithodesmiaceae</taxon>
        <taxon>Ditylum</taxon>
    </lineage>
</organism>
<sequence length="166" mass="17965">MMRMAAATTTIMSPSPSADQFQFVNVTENDAIVSGNLDDMTLLASINTEQHIGEFTVVENATSISYTSPLSGKINEDDDLDLIIAPAATGRPPMPSSSASFYNDVGDDDTMTSTSVSSRTKPTKNKQDQKEQRILTRRGASVSSKEDPIRYFRRLSGFGFGGNGRV</sequence>
<feature type="compositionally biased region" description="Low complexity" evidence="1">
    <location>
        <begin position="111"/>
        <end position="120"/>
    </location>
</feature>
<protein>
    <submittedName>
        <fullName evidence="2">Uncharacterized protein</fullName>
    </submittedName>
</protein>
<feature type="region of interest" description="Disordered" evidence="1">
    <location>
        <begin position="87"/>
        <end position="146"/>
    </location>
</feature>